<comment type="caution">
    <text evidence="1">The sequence shown here is derived from an EMBL/GenBank/DDBJ whole genome shotgun (WGS) entry which is preliminary data.</text>
</comment>
<reference evidence="1" key="1">
    <citation type="submission" date="2022-09" db="EMBL/GenBank/DDBJ databases">
        <title>Intensive care unit water sources are persistently colonized with multi-drug resistant bacteria and are the site of extensive horizontal gene transfer of antibiotic resistance genes.</title>
        <authorList>
            <person name="Diorio-Toth L."/>
        </authorList>
    </citation>
    <scope>NUCLEOTIDE SEQUENCE</scope>
    <source>
        <strain evidence="1">GD04147</strain>
    </source>
</reference>
<protein>
    <submittedName>
        <fullName evidence="1">Uncharacterized protein</fullName>
    </submittedName>
</protein>
<evidence type="ECO:0000313" key="1">
    <source>
        <dbReference type="EMBL" id="MDH0145157.1"/>
    </source>
</evidence>
<organism evidence="1 2">
    <name type="scientific">Stutzerimonas stutzeri</name>
    <name type="common">Pseudomonas stutzeri</name>
    <dbReference type="NCBI Taxonomy" id="316"/>
    <lineage>
        <taxon>Bacteria</taxon>
        <taxon>Pseudomonadati</taxon>
        <taxon>Pseudomonadota</taxon>
        <taxon>Gammaproteobacteria</taxon>
        <taxon>Pseudomonadales</taxon>
        <taxon>Pseudomonadaceae</taxon>
        <taxon>Stutzerimonas</taxon>
    </lineage>
</organism>
<sequence length="113" mass="12980">MKTDSMTKNEFITTLTKWAMEEPVLNDRSDIRLLRVKDMDKLKRVLKREKREALACLQLLANDDRVTASHIKSSLNVMNEHAINNPDKYKPCIEARGAVIQISSWALNRALSI</sequence>
<dbReference type="EMBL" id="JAODZE010000001">
    <property type="protein sequence ID" value="MDH0145157.1"/>
    <property type="molecule type" value="Genomic_DNA"/>
</dbReference>
<dbReference type="RefSeq" id="WP_279647934.1">
    <property type="nucleotide sequence ID" value="NZ_JAODZE010000001.1"/>
</dbReference>
<accession>A0AA42H3V8</accession>
<evidence type="ECO:0000313" key="2">
    <source>
        <dbReference type="Proteomes" id="UP001158076"/>
    </source>
</evidence>
<proteinExistence type="predicted"/>
<gene>
    <name evidence="1" type="ORF">N7335_01990</name>
</gene>
<name>A0AA42H3V8_STUST</name>
<dbReference type="AlphaFoldDB" id="A0AA42H3V8"/>
<dbReference type="Proteomes" id="UP001158076">
    <property type="component" value="Unassembled WGS sequence"/>
</dbReference>